<dbReference type="PROSITE" id="PS00197">
    <property type="entry name" value="2FE2S_FER_1"/>
    <property type="match status" value="1"/>
</dbReference>
<evidence type="ECO:0000256" key="7">
    <source>
        <dbReference type="ARBA" id="ARBA00023014"/>
    </source>
</evidence>
<evidence type="ECO:0000256" key="5">
    <source>
        <dbReference type="ARBA" id="ARBA00023002"/>
    </source>
</evidence>
<protein>
    <submittedName>
        <fullName evidence="10">Oxidoreductase</fullName>
    </submittedName>
</protein>
<gene>
    <name evidence="10" type="ORF">GYA93_01225</name>
</gene>
<dbReference type="InterPro" id="IPR017938">
    <property type="entry name" value="Riboflavin_synthase-like_b-brl"/>
</dbReference>
<dbReference type="InterPro" id="IPR012675">
    <property type="entry name" value="Beta-grasp_dom_sf"/>
</dbReference>
<sequence>MNQRAHPHTTTLTSPPPHLYGRWRHDPVLVFGTAFAKVWFPLWRNLSPLHETPGTEDGVTVVQVVDRQVVAEDENVVALTLANPDGGVLPRWYAGAHLDLLLPSGRMREYSLCGDPADRHSYRIAVRRIPDGGGGSVEVHDGVGVGDLIQIKGPRNAFPISLPGHGSSATRLRFIAAGIGITPILPMITAAERFGLDWSMIYTGRSLESIPFRDEVARFADRITIRTDDGPGADGPVGVPTMTELLGPVDPETGRTPSGLAVYCCGPTALLENLRIHLADRPDIELHYERFSPPPVENGREFTATIASTGREITVAADESLLTALQRELPDLPYSCRQGFCGTCRQHTVSGAVDHRDNILTEPERETGQILPCVSRAGGDRLVLDL</sequence>
<dbReference type="RefSeq" id="WP_059039927.1">
    <property type="nucleotide sequence ID" value="NZ_JAADZU010000002.1"/>
</dbReference>
<dbReference type="PROSITE" id="PS51085">
    <property type="entry name" value="2FE2S_FER_2"/>
    <property type="match status" value="1"/>
</dbReference>
<reference evidence="10 11" key="1">
    <citation type="submission" date="2020-01" db="EMBL/GenBank/DDBJ databases">
        <title>Investigation of new actinobacteria for the biodesulphurisation of diesel fuel.</title>
        <authorList>
            <person name="Athi Narayanan S.M."/>
        </authorList>
    </citation>
    <scope>NUCLEOTIDE SEQUENCE [LARGE SCALE GENOMIC DNA]</scope>
    <source>
        <strain evidence="10 11">213E</strain>
    </source>
</reference>
<dbReference type="InterPro" id="IPR050415">
    <property type="entry name" value="MRET"/>
</dbReference>
<dbReference type="AlphaFoldDB" id="A0A7K3LJ14"/>
<evidence type="ECO:0000313" key="10">
    <source>
        <dbReference type="EMBL" id="NDK88210.1"/>
    </source>
</evidence>
<accession>A0A7K3LJ14</accession>
<keyword evidence="2" id="KW-0285">Flavoprotein</keyword>
<dbReference type="Pfam" id="PF00970">
    <property type="entry name" value="FAD_binding_6"/>
    <property type="match status" value="1"/>
</dbReference>
<dbReference type="InterPro" id="IPR008333">
    <property type="entry name" value="Cbr1-like_FAD-bd_dom"/>
</dbReference>
<evidence type="ECO:0000313" key="11">
    <source>
        <dbReference type="Proteomes" id="UP000466307"/>
    </source>
</evidence>
<dbReference type="CDD" id="cd06185">
    <property type="entry name" value="PDR_like"/>
    <property type="match status" value="1"/>
</dbReference>
<dbReference type="Gene3D" id="2.40.30.10">
    <property type="entry name" value="Translation factors"/>
    <property type="match status" value="1"/>
</dbReference>
<comment type="caution">
    <text evidence="10">The sequence shown here is derived from an EMBL/GenBank/DDBJ whole genome shotgun (WGS) entry which is preliminary data.</text>
</comment>
<dbReference type="Proteomes" id="UP000466307">
    <property type="component" value="Unassembled WGS sequence"/>
</dbReference>
<feature type="domain" description="FAD-binding FR-type" evidence="9">
    <location>
        <begin position="57"/>
        <end position="161"/>
    </location>
</feature>
<dbReference type="PRINTS" id="PR00409">
    <property type="entry name" value="PHDIOXRDTASE"/>
</dbReference>
<dbReference type="InterPro" id="IPR036010">
    <property type="entry name" value="2Fe-2S_ferredoxin-like_sf"/>
</dbReference>
<dbReference type="SUPFAM" id="SSF54292">
    <property type="entry name" value="2Fe-2S ferredoxin-like"/>
    <property type="match status" value="1"/>
</dbReference>
<keyword evidence="11" id="KW-1185">Reference proteome</keyword>
<dbReference type="CDD" id="cd00207">
    <property type="entry name" value="fer2"/>
    <property type="match status" value="1"/>
</dbReference>
<evidence type="ECO:0000256" key="6">
    <source>
        <dbReference type="ARBA" id="ARBA00023004"/>
    </source>
</evidence>
<dbReference type="Gene3D" id="3.40.50.80">
    <property type="entry name" value="Nucleotide-binding domain of ferredoxin-NADP reductase (FNR) module"/>
    <property type="match status" value="1"/>
</dbReference>
<dbReference type="InterPro" id="IPR001041">
    <property type="entry name" value="2Fe-2S_ferredoxin-type"/>
</dbReference>
<evidence type="ECO:0000259" key="9">
    <source>
        <dbReference type="PROSITE" id="PS51384"/>
    </source>
</evidence>
<keyword evidence="3" id="KW-0001">2Fe-2S</keyword>
<dbReference type="PANTHER" id="PTHR47354">
    <property type="entry name" value="NADH OXIDOREDUCTASE HCR"/>
    <property type="match status" value="1"/>
</dbReference>
<evidence type="ECO:0000256" key="3">
    <source>
        <dbReference type="ARBA" id="ARBA00022714"/>
    </source>
</evidence>
<dbReference type="Pfam" id="PF00111">
    <property type="entry name" value="Fer2"/>
    <property type="match status" value="1"/>
</dbReference>
<dbReference type="InterPro" id="IPR039261">
    <property type="entry name" value="FNR_nucleotide-bd"/>
</dbReference>
<evidence type="ECO:0000259" key="8">
    <source>
        <dbReference type="PROSITE" id="PS51085"/>
    </source>
</evidence>
<dbReference type="InterPro" id="IPR017927">
    <property type="entry name" value="FAD-bd_FR_type"/>
</dbReference>
<keyword evidence="6" id="KW-0408">Iron</keyword>
<dbReference type="SUPFAM" id="SSF63380">
    <property type="entry name" value="Riboflavin synthase domain-like"/>
    <property type="match status" value="1"/>
</dbReference>
<name>A0A7K3LJ14_9ACTN</name>
<dbReference type="Gene3D" id="3.10.20.30">
    <property type="match status" value="1"/>
</dbReference>
<dbReference type="GO" id="GO:0016491">
    <property type="term" value="F:oxidoreductase activity"/>
    <property type="evidence" value="ECO:0007669"/>
    <property type="project" value="UniProtKB-KW"/>
</dbReference>
<proteinExistence type="predicted"/>
<comment type="cofactor">
    <cofactor evidence="1">
        <name>FAD</name>
        <dbReference type="ChEBI" id="CHEBI:57692"/>
    </cofactor>
</comment>
<dbReference type="EMBL" id="JAADZU010000002">
    <property type="protein sequence ID" value="NDK88210.1"/>
    <property type="molecule type" value="Genomic_DNA"/>
</dbReference>
<dbReference type="PROSITE" id="PS51384">
    <property type="entry name" value="FAD_FR"/>
    <property type="match status" value="1"/>
</dbReference>
<dbReference type="GO" id="GO:0046872">
    <property type="term" value="F:metal ion binding"/>
    <property type="evidence" value="ECO:0007669"/>
    <property type="project" value="UniProtKB-KW"/>
</dbReference>
<dbReference type="SUPFAM" id="SSF52343">
    <property type="entry name" value="Ferredoxin reductase-like, C-terminal NADP-linked domain"/>
    <property type="match status" value="1"/>
</dbReference>
<dbReference type="InterPro" id="IPR006058">
    <property type="entry name" value="2Fe2S_fd_BS"/>
</dbReference>
<organism evidence="10 11">
    <name type="scientific">Gordonia desulfuricans</name>
    <dbReference type="NCBI Taxonomy" id="89051"/>
    <lineage>
        <taxon>Bacteria</taxon>
        <taxon>Bacillati</taxon>
        <taxon>Actinomycetota</taxon>
        <taxon>Actinomycetes</taxon>
        <taxon>Mycobacteriales</taxon>
        <taxon>Gordoniaceae</taxon>
        <taxon>Gordonia</taxon>
    </lineage>
</organism>
<dbReference type="GO" id="GO:0051537">
    <property type="term" value="F:2 iron, 2 sulfur cluster binding"/>
    <property type="evidence" value="ECO:0007669"/>
    <property type="project" value="UniProtKB-KW"/>
</dbReference>
<keyword evidence="7" id="KW-0411">Iron-sulfur</keyword>
<keyword evidence="4" id="KW-0479">Metal-binding</keyword>
<dbReference type="PANTHER" id="PTHR47354:SF1">
    <property type="entry name" value="CARNITINE MONOOXYGENASE REDUCTASE SUBUNIT"/>
    <property type="match status" value="1"/>
</dbReference>
<evidence type="ECO:0000256" key="2">
    <source>
        <dbReference type="ARBA" id="ARBA00022630"/>
    </source>
</evidence>
<keyword evidence="5" id="KW-0560">Oxidoreductase</keyword>
<evidence type="ECO:0000256" key="4">
    <source>
        <dbReference type="ARBA" id="ARBA00022723"/>
    </source>
</evidence>
<evidence type="ECO:0000256" key="1">
    <source>
        <dbReference type="ARBA" id="ARBA00001974"/>
    </source>
</evidence>
<feature type="domain" description="2Fe-2S ferredoxin-type" evidence="8">
    <location>
        <begin position="300"/>
        <end position="386"/>
    </location>
</feature>